<dbReference type="InterPro" id="IPR013325">
    <property type="entry name" value="RNA_pol_sigma_r2"/>
</dbReference>
<dbReference type="Proteomes" id="UP000306918">
    <property type="component" value="Unassembled WGS sequence"/>
</dbReference>
<dbReference type="EMBL" id="STFF01000002">
    <property type="protein sequence ID" value="THU40023.1"/>
    <property type="molecule type" value="Genomic_DNA"/>
</dbReference>
<dbReference type="InterPro" id="IPR013324">
    <property type="entry name" value="RNA_pol_sigma_r3/r4-like"/>
</dbReference>
<evidence type="ECO:0000313" key="8">
    <source>
        <dbReference type="Proteomes" id="UP000306918"/>
    </source>
</evidence>
<dbReference type="RefSeq" id="WP_136576777.1">
    <property type="nucleotide sequence ID" value="NZ_STFF01000002.1"/>
</dbReference>
<dbReference type="InterPro" id="IPR014284">
    <property type="entry name" value="RNA_pol_sigma-70_dom"/>
</dbReference>
<dbReference type="GO" id="GO:0016987">
    <property type="term" value="F:sigma factor activity"/>
    <property type="evidence" value="ECO:0007669"/>
    <property type="project" value="UniProtKB-KW"/>
</dbReference>
<dbReference type="OrthoDB" id="1099849at2"/>
<gene>
    <name evidence="7" type="ORF">FAM09_09050</name>
</gene>
<evidence type="ECO:0000256" key="4">
    <source>
        <dbReference type="ARBA" id="ARBA00023125"/>
    </source>
</evidence>
<accession>A0A4S8HWF6</accession>
<keyword evidence="5" id="KW-0804">Transcription</keyword>
<keyword evidence="8" id="KW-1185">Reference proteome</keyword>
<comment type="similarity">
    <text evidence="1">Belongs to the sigma-70 factor family. ECF subfamily.</text>
</comment>
<dbReference type="AlphaFoldDB" id="A0A4S8HWF6"/>
<evidence type="ECO:0000256" key="3">
    <source>
        <dbReference type="ARBA" id="ARBA00023082"/>
    </source>
</evidence>
<dbReference type="InterPro" id="IPR039425">
    <property type="entry name" value="RNA_pol_sigma-70-like"/>
</dbReference>
<dbReference type="Pfam" id="PF04542">
    <property type="entry name" value="Sigma70_r2"/>
    <property type="match status" value="1"/>
</dbReference>
<dbReference type="GO" id="GO:0003677">
    <property type="term" value="F:DNA binding"/>
    <property type="evidence" value="ECO:0007669"/>
    <property type="project" value="UniProtKB-KW"/>
</dbReference>
<evidence type="ECO:0000256" key="1">
    <source>
        <dbReference type="ARBA" id="ARBA00010641"/>
    </source>
</evidence>
<keyword evidence="3" id="KW-0731">Sigma factor</keyword>
<sequence>MKTDSTDEKALLKGLALNDRKSVETIYKLFYNMVQTLIINNNGSTDDARDIFQETVIVLYEKAKSGSFELNCQLKTYVYSVSRRLWLKKLQQQQKFLPAVNGLEDTVPVDEEVEGHSQRNSEFQMMEKALLHLGEPCRSLIEAFYLQKRSMTDIAGHFGYTNADNAKNQKYKCLMRLRKLFFAEFKNNNV</sequence>
<dbReference type="GO" id="GO:0006352">
    <property type="term" value="P:DNA-templated transcription initiation"/>
    <property type="evidence" value="ECO:0007669"/>
    <property type="project" value="InterPro"/>
</dbReference>
<dbReference type="InterPro" id="IPR007627">
    <property type="entry name" value="RNA_pol_sigma70_r2"/>
</dbReference>
<dbReference type="SUPFAM" id="SSF88946">
    <property type="entry name" value="Sigma2 domain of RNA polymerase sigma factors"/>
    <property type="match status" value="1"/>
</dbReference>
<evidence type="ECO:0000313" key="7">
    <source>
        <dbReference type="EMBL" id="THU40023.1"/>
    </source>
</evidence>
<evidence type="ECO:0000256" key="5">
    <source>
        <dbReference type="ARBA" id="ARBA00023163"/>
    </source>
</evidence>
<dbReference type="Gene3D" id="1.10.10.10">
    <property type="entry name" value="Winged helix-like DNA-binding domain superfamily/Winged helix DNA-binding domain"/>
    <property type="match status" value="1"/>
</dbReference>
<feature type="domain" description="RNA polymerase sigma-70 region 2" evidence="6">
    <location>
        <begin position="30"/>
        <end position="95"/>
    </location>
</feature>
<comment type="caution">
    <text evidence="7">The sequence shown here is derived from an EMBL/GenBank/DDBJ whole genome shotgun (WGS) entry which is preliminary data.</text>
</comment>
<proteinExistence type="inferred from homology"/>
<evidence type="ECO:0000259" key="6">
    <source>
        <dbReference type="Pfam" id="PF04542"/>
    </source>
</evidence>
<dbReference type="Gene3D" id="1.10.1740.10">
    <property type="match status" value="1"/>
</dbReference>
<protein>
    <submittedName>
        <fullName evidence="7">Sigma-70 family RNA polymerase sigma factor</fullName>
    </submittedName>
</protein>
<organism evidence="7 8">
    <name type="scientific">Niastella caeni</name>
    <dbReference type="NCBI Taxonomy" id="2569763"/>
    <lineage>
        <taxon>Bacteria</taxon>
        <taxon>Pseudomonadati</taxon>
        <taxon>Bacteroidota</taxon>
        <taxon>Chitinophagia</taxon>
        <taxon>Chitinophagales</taxon>
        <taxon>Chitinophagaceae</taxon>
        <taxon>Niastella</taxon>
    </lineage>
</organism>
<dbReference type="SUPFAM" id="SSF88659">
    <property type="entry name" value="Sigma3 and sigma4 domains of RNA polymerase sigma factors"/>
    <property type="match status" value="1"/>
</dbReference>
<dbReference type="NCBIfam" id="TIGR02937">
    <property type="entry name" value="sigma70-ECF"/>
    <property type="match status" value="1"/>
</dbReference>
<dbReference type="PANTHER" id="PTHR43133:SF8">
    <property type="entry name" value="RNA POLYMERASE SIGMA FACTOR HI_1459-RELATED"/>
    <property type="match status" value="1"/>
</dbReference>
<name>A0A4S8HWF6_9BACT</name>
<keyword evidence="2" id="KW-0805">Transcription regulation</keyword>
<keyword evidence="4" id="KW-0238">DNA-binding</keyword>
<dbReference type="PANTHER" id="PTHR43133">
    <property type="entry name" value="RNA POLYMERASE ECF-TYPE SIGMA FACTO"/>
    <property type="match status" value="1"/>
</dbReference>
<reference evidence="7 8" key="1">
    <citation type="submission" date="2019-04" db="EMBL/GenBank/DDBJ databases">
        <title>Niastella caeni sp. nov., isolated from activated sludge.</title>
        <authorList>
            <person name="Sheng M."/>
        </authorList>
    </citation>
    <scope>NUCLEOTIDE SEQUENCE [LARGE SCALE GENOMIC DNA]</scope>
    <source>
        <strain evidence="7 8">HX-2-15</strain>
    </source>
</reference>
<dbReference type="InterPro" id="IPR036388">
    <property type="entry name" value="WH-like_DNA-bd_sf"/>
</dbReference>
<evidence type="ECO:0000256" key="2">
    <source>
        <dbReference type="ARBA" id="ARBA00023015"/>
    </source>
</evidence>